<gene>
    <name evidence="1" type="ORF">A7X83_05405</name>
</gene>
<dbReference type="RefSeq" id="WP_111112014.1">
    <property type="nucleotide sequence ID" value="NZ_JAAAYF010000009.1"/>
</dbReference>
<organism evidence="1 2">
    <name type="scientific">Stenotrophomonas maltophilia</name>
    <name type="common">Pseudomonas maltophilia</name>
    <name type="synonym">Xanthomonas maltophilia</name>
    <dbReference type="NCBI Taxonomy" id="40324"/>
    <lineage>
        <taxon>Bacteria</taxon>
        <taxon>Pseudomonadati</taxon>
        <taxon>Pseudomonadota</taxon>
        <taxon>Gammaproteobacteria</taxon>
        <taxon>Lysobacterales</taxon>
        <taxon>Lysobacteraceae</taxon>
        <taxon>Stenotrophomonas</taxon>
        <taxon>Stenotrophomonas maltophilia group</taxon>
    </lineage>
</organism>
<dbReference type="Proteomes" id="UP000249614">
    <property type="component" value="Unassembled WGS sequence"/>
</dbReference>
<name>A0A2W6IHL9_STEMA</name>
<reference evidence="1 2" key="1">
    <citation type="submission" date="2016-05" db="EMBL/GenBank/DDBJ databases">
        <authorList>
            <person name="Lavstsen T."/>
            <person name="Jespersen J.S."/>
        </authorList>
    </citation>
    <scope>NUCLEOTIDE SEQUENCE [LARGE SCALE GENOMIC DNA]</scope>
    <source>
        <strain evidence="1 2">SM-5815</strain>
    </source>
</reference>
<dbReference type="AlphaFoldDB" id="A0A2W6IHL9"/>
<evidence type="ECO:0000313" key="1">
    <source>
        <dbReference type="EMBL" id="PZS93766.1"/>
    </source>
</evidence>
<evidence type="ECO:0000313" key="2">
    <source>
        <dbReference type="Proteomes" id="UP000249614"/>
    </source>
</evidence>
<protein>
    <submittedName>
        <fullName evidence="1">Uncharacterized protein</fullName>
    </submittedName>
</protein>
<comment type="caution">
    <text evidence="1">The sequence shown here is derived from an EMBL/GenBank/DDBJ whole genome shotgun (WGS) entry which is preliminary data.</text>
</comment>
<accession>A0A2W6IHL9</accession>
<dbReference type="EMBL" id="LXXM01000113">
    <property type="protein sequence ID" value="PZS93766.1"/>
    <property type="molecule type" value="Genomic_DNA"/>
</dbReference>
<proteinExistence type="predicted"/>
<sequence>MSAPIDVREILARIARTNAQFATTADRDQMVRVGETMLKKQAADLQSVLEALDELIGAAQAVENSCVRHDANDADLFRRLDAAIARVKGGAA</sequence>